<comment type="similarity">
    <text evidence="3">Belongs to the TTC27 family.</text>
</comment>
<dbReference type="KEGG" id="aag:5576962"/>
<gene>
    <name evidence="5" type="ORF">AaeL_AAEL003070</name>
</gene>
<feature type="repeat" description="TPR" evidence="4">
    <location>
        <begin position="479"/>
        <end position="512"/>
    </location>
</feature>
<dbReference type="AlphaFoldDB" id="A0A1S4F3K4"/>
<feature type="repeat" description="TPR" evidence="4">
    <location>
        <begin position="547"/>
        <end position="580"/>
    </location>
</feature>
<dbReference type="PANTHER" id="PTHR16193">
    <property type="entry name" value="TETRATRICOPEPTIDE REPEAT PROTEIN 27"/>
    <property type="match status" value="1"/>
</dbReference>
<evidence type="ECO:0000256" key="1">
    <source>
        <dbReference type="ARBA" id="ARBA00022737"/>
    </source>
</evidence>
<accession>A0A1S4F3K4</accession>
<evidence type="ECO:0000256" key="3">
    <source>
        <dbReference type="ARBA" id="ARBA00024020"/>
    </source>
</evidence>
<proteinExistence type="inferred from homology"/>
<evidence type="ECO:0000313" key="5">
    <source>
        <dbReference type="EMBL" id="EAT45651.1"/>
    </source>
</evidence>
<dbReference type="Gene3D" id="1.25.40.10">
    <property type="entry name" value="Tetratricopeptide repeat domain"/>
    <property type="match status" value="1"/>
</dbReference>
<keyword evidence="1" id="KW-0677">Repeat</keyword>
<name>A0A1S4F3K4_AEDAE</name>
<dbReference type="PROSITE" id="PS50005">
    <property type="entry name" value="TPR"/>
    <property type="match status" value="2"/>
</dbReference>
<reference evidence="5" key="3">
    <citation type="submission" date="2012-09" db="EMBL/GenBank/DDBJ databases">
        <authorList>
            <consortium name="VectorBase"/>
        </authorList>
    </citation>
    <scope>NUCLEOTIDE SEQUENCE</scope>
    <source>
        <strain evidence="5">Liverpool</strain>
    </source>
</reference>
<protein>
    <submittedName>
        <fullName evidence="5">AAEL003070-PA</fullName>
    </submittedName>
</protein>
<dbReference type="HOGENOM" id="CLU_004905_2_1_1"/>
<dbReference type="InterPro" id="IPR044244">
    <property type="entry name" value="TTC27/Emw1"/>
</dbReference>
<dbReference type="OrthoDB" id="1936594at2759"/>
<keyword evidence="2 4" id="KW-0802">TPR repeat</keyword>
<dbReference type="Pfam" id="PF07719">
    <property type="entry name" value="TPR_2"/>
    <property type="match status" value="1"/>
</dbReference>
<dbReference type="InterPro" id="IPR011990">
    <property type="entry name" value="TPR-like_helical_dom_sf"/>
</dbReference>
<dbReference type="PANTHER" id="PTHR16193:SF0">
    <property type="entry name" value="TETRATRICOPEPTIDE REPEAT PROTEIN 27"/>
    <property type="match status" value="1"/>
</dbReference>
<evidence type="ECO:0000313" key="6">
    <source>
        <dbReference type="Proteomes" id="UP000682892"/>
    </source>
</evidence>
<sequence>MDEKCTPNLFSFINNEDSSNDSGLTKLIKAAKWNECFQHDNFKRFITGESLNERSDVLQAAIAALLAFVQSNFLGPTLLLDSSIDFPEELNMRNLLKVDGEELNPNTIAAELLYVCKTAFDQLVPTESDESHASFIERLWYLRFLVVYQRCLDDLVHSLYSKFDENVNHLNKAMENVDDNGLKVQTHVEILQGYVLFKRITKSERWMTALQNVSGVDITVEGVLGMRTKHQQNPLPQLVLRAKGLETTSFPSSQVSHGHVTLPTILKLDDDVRLEKIQFLSEQENVDAQLPSLIQAMVLSKILYLKYSQPKDKLADEELKPYITSLLYQEHGPWATRLAALYLNIQMEATHKRTVDRSLKQCEELVNLVDANTVPVPHRLSYAFCSALIPRWQIKAKLGDLMVSLGMVKGALDLYLELQLWEEVISCYNHLELRHKAAEIIQQEIDKKPTVTLYCLLGDATDDIQCYQKAWELSGENSARAQRHWGNYYFARKQYQEAITHLQKSVEINCLQETTLLRLGYAALQLEQWEEAAKAYRLYTTLEAHGFESWNNLSMAYIKLGDKKRAHKVLQEALKCNFNNWKVWDNFLAVSVDTKNYEDALNAYERLIELKDKFYDQEVLEILTKVISEGAPDASGNSSQRLTKKILKLLGHASAKTPNNGLLFELSSQLETEDPLKKAQKLQSAYRGYTQTNSQWSKTPDNCEKILKLCITLCESSLQAFVSGKADAGKLPSVKSQLASARLTGQGCLRAASNENWEQNVALVESLSEIVQKLTTELTNAMNQ</sequence>
<evidence type="ECO:0000256" key="4">
    <source>
        <dbReference type="PROSITE-ProRule" id="PRU00339"/>
    </source>
</evidence>
<dbReference type="SMART" id="SM00028">
    <property type="entry name" value="TPR"/>
    <property type="match status" value="4"/>
</dbReference>
<reference evidence="5" key="2">
    <citation type="journal article" date="2007" name="Science">
        <title>Genome sequence of Aedes aegypti, a major arbovirus vector.</title>
        <authorList>
            <person name="Nene V."/>
            <person name="Wortman J.R."/>
            <person name="Lawson D."/>
            <person name="Haas B."/>
            <person name="Kodira C."/>
            <person name="Tu Z.J."/>
            <person name="Loftus B."/>
            <person name="Xi Z."/>
            <person name="Megy K."/>
            <person name="Grabherr M."/>
            <person name="Ren Q."/>
            <person name="Zdobnov E.M."/>
            <person name="Lobo N.F."/>
            <person name="Campbell K.S."/>
            <person name="Brown S.E."/>
            <person name="Bonaldo M.F."/>
            <person name="Zhu J."/>
            <person name="Sinkins S.P."/>
            <person name="Hogenkamp D.G."/>
            <person name="Amedeo P."/>
            <person name="Arensburger P."/>
            <person name="Atkinson P.W."/>
            <person name="Bidwell S."/>
            <person name="Biedler J."/>
            <person name="Birney E."/>
            <person name="Bruggner R.V."/>
            <person name="Costas J."/>
            <person name="Coy M.R."/>
            <person name="Crabtree J."/>
            <person name="Crawford M."/>
            <person name="Debruyn B."/>
            <person name="Decaprio D."/>
            <person name="Eiglmeier K."/>
            <person name="Eisenstadt E."/>
            <person name="El-Dorry H."/>
            <person name="Gelbart W.M."/>
            <person name="Gomes S.L."/>
            <person name="Hammond M."/>
            <person name="Hannick L.I."/>
            <person name="Hogan J.R."/>
            <person name="Holmes M.H."/>
            <person name="Jaffe D."/>
            <person name="Johnston J.S."/>
            <person name="Kennedy R.C."/>
            <person name="Koo H."/>
            <person name="Kravitz S."/>
            <person name="Kriventseva E.V."/>
            <person name="Kulp D."/>
            <person name="Labutti K."/>
            <person name="Lee E."/>
            <person name="Li S."/>
            <person name="Lovin D.D."/>
            <person name="Mao C."/>
            <person name="Mauceli E."/>
            <person name="Menck C.F."/>
            <person name="Miller J.R."/>
            <person name="Montgomery P."/>
            <person name="Mori A."/>
            <person name="Nascimento A.L."/>
            <person name="Naveira H.F."/>
            <person name="Nusbaum C."/>
            <person name="O'leary S."/>
            <person name="Orvis J."/>
            <person name="Pertea M."/>
            <person name="Quesneville H."/>
            <person name="Reidenbach K.R."/>
            <person name="Rogers Y.H."/>
            <person name="Roth C.W."/>
            <person name="Schneider J.R."/>
            <person name="Schatz M."/>
            <person name="Shumway M."/>
            <person name="Stanke M."/>
            <person name="Stinson E.O."/>
            <person name="Tubio J.M."/>
            <person name="Vanzee J.P."/>
            <person name="Verjovski-Almeida S."/>
            <person name="Werner D."/>
            <person name="White O."/>
            <person name="Wyder S."/>
            <person name="Zeng Q."/>
            <person name="Zhao Q."/>
            <person name="Zhao Y."/>
            <person name="Hill C.A."/>
            <person name="Raikhel A.S."/>
            <person name="Soares M.B."/>
            <person name="Knudson D.L."/>
            <person name="Lee N.H."/>
            <person name="Galagan J."/>
            <person name="Salzberg S.L."/>
            <person name="Paulsen I.T."/>
            <person name="Dimopoulos G."/>
            <person name="Collins F.H."/>
            <person name="Birren B."/>
            <person name="Fraser-Liggett C.M."/>
            <person name="Severson D.W."/>
        </authorList>
    </citation>
    <scope>NUCLEOTIDE SEQUENCE [LARGE SCALE GENOMIC DNA]</scope>
    <source>
        <strain evidence="5">Liverpool</strain>
    </source>
</reference>
<dbReference type="OMA" id="WNIRLIC"/>
<evidence type="ECO:0000256" key="2">
    <source>
        <dbReference type="ARBA" id="ARBA00022803"/>
    </source>
</evidence>
<dbReference type="EMBL" id="CH477261">
    <property type="protein sequence ID" value="EAT45651.1"/>
    <property type="molecule type" value="Genomic_DNA"/>
</dbReference>
<organism evidence="5 6">
    <name type="scientific">Aedes aegypti</name>
    <name type="common">Yellowfever mosquito</name>
    <name type="synonym">Culex aegypti</name>
    <dbReference type="NCBI Taxonomy" id="7159"/>
    <lineage>
        <taxon>Eukaryota</taxon>
        <taxon>Metazoa</taxon>
        <taxon>Ecdysozoa</taxon>
        <taxon>Arthropoda</taxon>
        <taxon>Hexapoda</taxon>
        <taxon>Insecta</taxon>
        <taxon>Pterygota</taxon>
        <taxon>Neoptera</taxon>
        <taxon>Endopterygota</taxon>
        <taxon>Diptera</taxon>
        <taxon>Nematocera</taxon>
        <taxon>Culicoidea</taxon>
        <taxon>Culicidae</taxon>
        <taxon>Culicinae</taxon>
        <taxon>Aedini</taxon>
        <taxon>Aedes</taxon>
        <taxon>Stegomyia</taxon>
    </lineage>
</organism>
<dbReference type="InterPro" id="IPR013105">
    <property type="entry name" value="TPR_2"/>
</dbReference>
<reference evidence="5" key="1">
    <citation type="submission" date="2005-10" db="EMBL/GenBank/DDBJ databases">
        <authorList>
            <person name="Loftus B.J."/>
            <person name="Nene V.M."/>
            <person name="Hannick L.I."/>
            <person name="Bidwell S."/>
            <person name="Haas B."/>
            <person name="Amedeo P."/>
            <person name="Orvis J."/>
            <person name="Wortman J.R."/>
            <person name="White O.R."/>
            <person name="Salzberg S."/>
            <person name="Shumway M."/>
            <person name="Koo H."/>
            <person name="Zhao Y."/>
            <person name="Holmes M."/>
            <person name="Miller J."/>
            <person name="Schatz M."/>
            <person name="Pop M."/>
            <person name="Pai G."/>
            <person name="Utterback T."/>
            <person name="Rogers Y.-H."/>
            <person name="Kravitz S."/>
            <person name="Fraser C.M."/>
        </authorList>
    </citation>
    <scope>NUCLEOTIDE SEQUENCE</scope>
    <source>
        <strain evidence="5">Liverpool</strain>
    </source>
</reference>
<dbReference type="SUPFAM" id="SSF48452">
    <property type="entry name" value="TPR-like"/>
    <property type="match status" value="2"/>
</dbReference>
<dbReference type="InterPro" id="IPR019734">
    <property type="entry name" value="TPR_rpt"/>
</dbReference>
<dbReference type="Proteomes" id="UP000682892">
    <property type="component" value="Chromosome 2"/>
</dbReference>